<comment type="caution">
    <text evidence="5">The sequence shown here is derived from an EMBL/GenBank/DDBJ whole genome shotgun (WGS) entry which is preliminary data.</text>
</comment>
<keyword evidence="1" id="KW-0805">Transcription regulation</keyword>
<evidence type="ECO:0000256" key="1">
    <source>
        <dbReference type="ARBA" id="ARBA00023015"/>
    </source>
</evidence>
<dbReference type="EMBL" id="LPWH01000055">
    <property type="protein sequence ID" value="POR03093.1"/>
    <property type="molecule type" value="Genomic_DNA"/>
</dbReference>
<proteinExistence type="predicted"/>
<sequence>MRPFSDIEERLDRVFRLVEATAGSGEEELCTVETMAREACYSLFHFIRLFPRYTLYTPYEYLIRRRLSLALEGMFSRGQSVTEAAWTASLQSDAFSRAVRRCCGASPRSLDPQDLQFLPTPWTPHRLRAYQLLLAGDRPRPARSRPLPGAEPPPRGGLSPESDLFREEALLLTREYLGQTGHSREGKVSAEDLLRRWCEEPEGTTRERSSRTVQTRLGEQLPLQKTARKEEAYFCYLQRSLTFPATSTQGEARGFSPGP</sequence>
<gene>
    <name evidence="5" type="ORF">AU468_05955</name>
</gene>
<dbReference type="SUPFAM" id="SSF46689">
    <property type="entry name" value="Homeodomain-like"/>
    <property type="match status" value="1"/>
</dbReference>
<dbReference type="AlphaFoldDB" id="A0A2S4JUC9"/>
<protein>
    <recommendedName>
        <fullName evidence="4">HTH araC/xylS-type domain-containing protein</fullName>
    </recommendedName>
</protein>
<keyword evidence="6" id="KW-1185">Reference proteome</keyword>
<evidence type="ECO:0000256" key="2">
    <source>
        <dbReference type="ARBA" id="ARBA00023163"/>
    </source>
</evidence>
<organism evidence="5 6">
    <name type="scientific">Alkalispirochaeta sphaeroplastigenens</name>
    <dbReference type="NCBI Taxonomy" id="1187066"/>
    <lineage>
        <taxon>Bacteria</taxon>
        <taxon>Pseudomonadati</taxon>
        <taxon>Spirochaetota</taxon>
        <taxon>Spirochaetia</taxon>
        <taxon>Spirochaetales</taxon>
        <taxon>Spirochaetaceae</taxon>
        <taxon>Alkalispirochaeta</taxon>
    </lineage>
</organism>
<dbReference type="GO" id="GO:0043565">
    <property type="term" value="F:sequence-specific DNA binding"/>
    <property type="evidence" value="ECO:0007669"/>
    <property type="project" value="InterPro"/>
</dbReference>
<dbReference type="PROSITE" id="PS01124">
    <property type="entry name" value="HTH_ARAC_FAMILY_2"/>
    <property type="match status" value="1"/>
</dbReference>
<evidence type="ECO:0000256" key="3">
    <source>
        <dbReference type="SAM" id="MobiDB-lite"/>
    </source>
</evidence>
<dbReference type="GO" id="GO:0003700">
    <property type="term" value="F:DNA-binding transcription factor activity"/>
    <property type="evidence" value="ECO:0007669"/>
    <property type="project" value="InterPro"/>
</dbReference>
<evidence type="ECO:0000259" key="4">
    <source>
        <dbReference type="PROSITE" id="PS01124"/>
    </source>
</evidence>
<dbReference type="SMART" id="SM00342">
    <property type="entry name" value="HTH_ARAC"/>
    <property type="match status" value="1"/>
</dbReference>
<dbReference type="RefSeq" id="WP_181015397.1">
    <property type="nucleotide sequence ID" value="NZ_LPWH01000055.1"/>
</dbReference>
<dbReference type="Proteomes" id="UP000237350">
    <property type="component" value="Unassembled WGS sequence"/>
</dbReference>
<dbReference type="Pfam" id="PF12833">
    <property type="entry name" value="HTH_18"/>
    <property type="match status" value="1"/>
</dbReference>
<dbReference type="Gene3D" id="1.10.10.60">
    <property type="entry name" value="Homeodomain-like"/>
    <property type="match status" value="1"/>
</dbReference>
<reference evidence="6" key="1">
    <citation type="submission" date="2015-12" db="EMBL/GenBank/DDBJ databases">
        <authorList>
            <person name="Lodha T.D."/>
            <person name="Chintalapati S."/>
            <person name="Chintalapati V.R."/>
            <person name="Sravanthi T."/>
        </authorList>
    </citation>
    <scope>NUCLEOTIDE SEQUENCE [LARGE SCALE GENOMIC DNA]</scope>
    <source>
        <strain evidence="6">JC133</strain>
    </source>
</reference>
<name>A0A2S4JUC9_9SPIO</name>
<dbReference type="InterPro" id="IPR018060">
    <property type="entry name" value="HTH_AraC"/>
</dbReference>
<keyword evidence="2" id="KW-0804">Transcription</keyword>
<evidence type="ECO:0000313" key="6">
    <source>
        <dbReference type="Proteomes" id="UP000237350"/>
    </source>
</evidence>
<feature type="region of interest" description="Disordered" evidence="3">
    <location>
        <begin position="138"/>
        <end position="161"/>
    </location>
</feature>
<dbReference type="InterPro" id="IPR009057">
    <property type="entry name" value="Homeodomain-like_sf"/>
</dbReference>
<accession>A0A2S4JUC9</accession>
<feature type="domain" description="HTH araC/xylS-type" evidence="4">
    <location>
        <begin position="12"/>
        <end position="113"/>
    </location>
</feature>
<evidence type="ECO:0000313" key="5">
    <source>
        <dbReference type="EMBL" id="POR03093.1"/>
    </source>
</evidence>